<proteinExistence type="predicted"/>
<dbReference type="KEGG" id="ctak:4412677_00728"/>
<protein>
    <submittedName>
        <fullName evidence="2">3-demethylubiquinone-9 3-methyltransferase</fullName>
    </submittedName>
</protein>
<dbReference type="AlphaFoldDB" id="A0A239WU58"/>
<evidence type="ECO:0000313" key="2">
    <source>
        <dbReference type="EMBL" id="SNV37962.1"/>
    </source>
</evidence>
<sequence length="296" mass="33839">MRKRFTVNNDVFPSLWYNGDAKQSAEFYCSIFGGRIAVDSPVVINIEIFGQRMMLLNGGPQFEKNASISFMVLCETEEEIDKYWKPLAADGIVLMELGEYPWSKKYGWVRDKFGVTWQLYLGEKQGDQTIVPTLMFIHQNNGKALEAMELYTGIFPNSKITRVLKYGEGLGNEAHEVPENVQHAAFELDGYAFFCMDNSYDHRFDFNEGISIVVMTDNQDETDKFWNSLTAGGGEESRCGWLKDKFGVSWQIVPKRLLELMNDSRHPEKAQKVVEAMLQMKKIVIADLESAYNSKP</sequence>
<dbReference type="SUPFAM" id="SSF54593">
    <property type="entry name" value="Glyoxalase/Bleomycin resistance protein/Dihydroxybiphenyl dioxygenase"/>
    <property type="match status" value="2"/>
</dbReference>
<keyword evidence="3" id="KW-1185">Reference proteome</keyword>
<keyword evidence="2" id="KW-0808">Transferase</keyword>
<evidence type="ECO:0000259" key="1">
    <source>
        <dbReference type="Pfam" id="PF06983"/>
    </source>
</evidence>
<dbReference type="Proteomes" id="UP000215196">
    <property type="component" value="Chromosome 1"/>
</dbReference>
<dbReference type="GO" id="GO:0032259">
    <property type="term" value="P:methylation"/>
    <property type="evidence" value="ECO:0007669"/>
    <property type="project" value="UniProtKB-KW"/>
</dbReference>
<dbReference type="InterPro" id="IPR028973">
    <property type="entry name" value="PhnB-like"/>
</dbReference>
<keyword evidence="2" id="KW-0830">Ubiquinone</keyword>
<dbReference type="Pfam" id="PF06983">
    <property type="entry name" value="3-dmu-9_3-mt"/>
    <property type="match status" value="2"/>
</dbReference>
<accession>A0A239WU58</accession>
<dbReference type="Gene3D" id="3.10.180.10">
    <property type="entry name" value="2,3-Dihydroxybiphenyl 1,2-Dioxygenase, domain 1"/>
    <property type="match status" value="2"/>
</dbReference>
<feature type="domain" description="PhnB-like" evidence="1">
    <location>
        <begin position="11"/>
        <end position="119"/>
    </location>
</feature>
<dbReference type="InterPro" id="IPR029068">
    <property type="entry name" value="Glyas_Bleomycin-R_OHBP_Dase"/>
</dbReference>
<feature type="domain" description="PhnB-like" evidence="1">
    <location>
        <begin position="129"/>
        <end position="253"/>
    </location>
</feature>
<dbReference type="GO" id="GO:0008168">
    <property type="term" value="F:methyltransferase activity"/>
    <property type="evidence" value="ECO:0007669"/>
    <property type="project" value="UniProtKB-KW"/>
</dbReference>
<dbReference type="RefSeq" id="WP_258454508.1">
    <property type="nucleotide sequence ID" value="NZ_LT906465.1"/>
</dbReference>
<organism evidence="2 3">
    <name type="scientific">Chryseobacterium taklimakanense</name>
    <dbReference type="NCBI Taxonomy" id="536441"/>
    <lineage>
        <taxon>Bacteria</taxon>
        <taxon>Pseudomonadati</taxon>
        <taxon>Bacteroidota</taxon>
        <taxon>Flavobacteriia</taxon>
        <taxon>Flavobacteriales</taxon>
        <taxon>Weeksellaceae</taxon>
        <taxon>Chryseobacterium group</taxon>
        <taxon>Chryseobacterium</taxon>
    </lineage>
</organism>
<dbReference type="CDD" id="cd06588">
    <property type="entry name" value="PhnB_like"/>
    <property type="match status" value="2"/>
</dbReference>
<reference evidence="2 3" key="1">
    <citation type="submission" date="2017-06" db="EMBL/GenBank/DDBJ databases">
        <authorList>
            <consortium name="Pathogen Informatics"/>
        </authorList>
    </citation>
    <scope>NUCLEOTIDE SEQUENCE [LARGE SCALE GENOMIC DNA]</scope>
    <source>
        <strain evidence="2 3">NCTC13490</strain>
    </source>
</reference>
<dbReference type="PANTHER" id="PTHR33990">
    <property type="entry name" value="PROTEIN YJDN-RELATED"/>
    <property type="match status" value="1"/>
</dbReference>
<evidence type="ECO:0000313" key="3">
    <source>
        <dbReference type="Proteomes" id="UP000215196"/>
    </source>
</evidence>
<dbReference type="EMBL" id="LT906465">
    <property type="protein sequence ID" value="SNV37962.1"/>
    <property type="molecule type" value="Genomic_DNA"/>
</dbReference>
<keyword evidence="2" id="KW-0489">Methyltransferase</keyword>
<gene>
    <name evidence="2" type="ORF">SAMEA4412677_00728</name>
</gene>
<name>A0A239WU58_9FLAO</name>